<dbReference type="Gene3D" id="3.40.50.12230">
    <property type="match status" value="1"/>
</dbReference>
<dbReference type="PANTHER" id="PTHR11138">
    <property type="entry name" value="METHIONYL-TRNA FORMYLTRANSFERASE"/>
    <property type="match status" value="1"/>
</dbReference>
<evidence type="ECO:0000313" key="2">
    <source>
        <dbReference type="EMBL" id="AYV80424.1"/>
    </source>
</evidence>
<dbReference type="PANTHER" id="PTHR11138:SF5">
    <property type="entry name" value="METHIONYL-TRNA FORMYLTRANSFERASE, MITOCHONDRIAL"/>
    <property type="match status" value="1"/>
</dbReference>
<proteinExistence type="predicted"/>
<dbReference type="PROSITE" id="PS00373">
    <property type="entry name" value="GART"/>
    <property type="match status" value="1"/>
</dbReference>
<protein>
    <recommendedName>
        <fullName evidence="1">Formyl transferase N-terminal domain-containing protein</fullName>
    </recommendedName>
</protein>
<dbReference type="EMBL" id="MK072243">
    <property type="protein sequence ID" value="AYV80424.1"/>
    <property type="molecule type" value="Genomic_DNA"/>
</dbReference>
<feature type="domain" description="Formyl transferase N-terminal" evidence="1">
    <location>
        <begin position="41"/>
        <end position="118"/>
    </location>
</feature>
<accession>A0A3G5A1P4</accession>
<organism evidence="2">
    <name type="scientific">Harvfovirus sp</name>
    <dbReference type="NCBI Taxonomy" id="2487768"/>
    <lineage>
        <taxon>Viruses</taxon>
        <taxon>Varidnaviria</taxon>
        <taxon>Bamfordvirae</taxon>
        <taxon>Nucleocytoviricota</taxon>
        <taxon>Megaviricetes</taxon>
        <taxon>Imitervirales</taxon>
        <taxon>Mimiviridae</taxon>
        <taxon>Klosneuvirinae</taxon>
    </lineage>
</organism>
<sequence>MWRILVLSAYPELLVPGLISNNCDEIIFQNERHPALTPEWILERKIDFIIVFVHNRIIKKNILDLVPAINVHGSLLPLNRGPNPILWAWLNKTQQGVTVHYMNEGVDTGDIIAQKSVVLPTDITYSKSFDIIVKECANLFRMTWPLIRAGMNERRVQSGEITSHRLADQKVLNDFIRHNQNSMGILEFCEKARLILEGKDPNDVKMKLAKKKKKKN</sequence>
<reference evidence="2" key="1">
    <citation type="submission" date="2018-10" db="EMBL/GenBank/DDBJ databases">
        <title>Hidden diversity of soil giant viruses.</title>
        <authorList>
            <person name="Schulz F."/>
            <person name="Alteio L."/>
            <person name="Goudeau D."/>
            <person name="Ryan E.M."/>
            <person name="Malmstrom R.R."/>
            <person name="Blanchard J."/>
            <person name="Woyke T."/>
        </authorList>
    </citation>
    <scope>NUCLEOTIDE SEQUENCE</scope>
    <source>
        <strain evidence="2">HAV1</strain>
    </source>
</reference>
<name>A0A3G5A1P4_9VIRU</name>
<dbReference type="InterPro" id="IPR002376">
    <property type="entry name" value="Formyl_transf_N"/>
</dbReference>
<gene>
    <name evidence="2" type="ORF">Harvfovirus1_49</name>
</gene>
<dbReference type="SUPFAM" id="SSF53328">
    <property type="entry name" value="Formyltransferase"/>
    <property type="match status" value="1"/>
</dbReference>
<dbReference type="InterPro" id="IPR001555">
    <property type="entry name" value="GART_AS"/>
</dbReference>
<dbReference type="InterPro" id="IPR036477">
    <property type="entry name" value="Formyl_transf_N_sf"/>
</dbReference>
<evidence type="ECO:0000259" key="1">
    <source>
        <dbReference type="Pfam" id="PF00551"/>
    </source>
</evidence>
<dbReference type="Pfam" id="PF00551">
    <property type="entry name" value="Formyl_trans_N"/>
    <property type="match status" value="1"/>
</dbReference>
<dbReference type="GO" id="GO:0071951">
    <property type="term" value="P:conversion of methionyl-tRNA to N-formyl-methionyl-tRNA"/>
    <property type="evidence" value="ECO:0007669"/>
    <property type="project" value="TreeGrafter"/>
</dbReference>